<proteinExistence type="predicted"/>
<comment type="caution">
    <text evidence="1">The sequence shown here is derived from an EMBL/GenBank/DDBJ whole genome shotgun (WGS) entry which is preliminary data.</text>
</comment>
<dbReference type="AlphaFoldDB" id="A0A834TS84"/>
<evidence type="ECO:0000313" key="2">
    <source>
        <dbReference type="Proteomes" id="UP000634136"/>
    </source>
</evidence>
<accession>A0A834TS84</accession>
<sequence length="58" mass="6409">MARPRVKRLFAHEGLFATTPTIIVAAHKLPPTAIDVLVVTTTLNIRIVLGLKHPIEQE</sequence>
<protein>
    <submittedName>
        <fullName evidence="1">Uncharacterized protein</fullName>
    </submittedName>
</protein>
<name>A0A834TS84_9FABA</name>
<organism evidence="1 2">
    <name type="scientific">Senna tora</name>
    <dbReference type="NCBI Taxonomy" id="362788"/>
    <lineage>
        <taxon>Eukaryota</taxon>
        <taxon>Viridiplantae</taxon>
        <taxon>Streptophyta</taxon>
        <taxon>Embryophyta</taxon>
        <taxon>Tracheophyta</taxon>
        <taxon>Spermatophyta</taxon>
        <taxon>Magnoliopsida</taxon>
        <taxon>eudicotyledons</taxon>
        <taxon>Gunneridae</taxon>
        <taxon>Pentapetalae</taxon>
        <taxon>rosids</taxon>
        <taxon>fabids</taxon>
        <taxon>Fabales</taxon>
        <taxon>Fabaceae</taxon>
        <taxon>Caesalpinioideae</taxon>
        <taxon>Cassia clade</taxon>
        <taxon>Senna</taxon>
    </lineage>
</organism>
<keyword evidence="2" id="KW-1185">Reference proteome</keyword>
<reference evidence="1" key="1">
    <citation type="submission" date="2020-09" db="EMBL/GenBank/DDBJ databases">
        <title>Genome-Enabled Discovery of Anthraquinone Biosynthesis in Senna tora.</title>
        <authorList>
            <person name="Kang S.-H."/>
            <person name="Pandey R.P."/>
            <person name="Lee C.-M."/>
            <person name="Sim J.-S."/>
            <person name="Jeong J.-T."/>
            <person name="Choi B.-S."/>
            <person name="Jung M."/>
            <person name="Ginzburg D."/>
            <person name="Zhao K."/>
            <person name="Won S.Y."/>
            <person name="Oh T.-J."/>
            <person name="Yu Y."/>
            <person name="Kim N.-H."/>
            <person name="Lee O.R."/>
            <person name="Lee T.-H."/>
            <person name="Bashyal P."/>
            <person name="Kim T.-S."/>
            <person name="Lee W.-H."/>
            <person name="Kawkins C."/>
            <person name="Kim C.-K."/>
            <person name="Kim J.S."/>
            <person name="Ahn B.O."/>
            <person name="Rhee S.Y."/>
            <person name="Sohng J.K."/>
        </authorList>
    </citation>
    <scope>NUCLEOTIDE SEQUENCE</scope>
    <source>
        <tissue evidence="1">Leaf</tissue>
    </source>
</reference>
<dbReference type="Proteomes" id="UP000634136">
    <property type="component" value="Unassembled WGS sequence"/>
</dbReference>
<dbReference type="EMBL" id="JAAIUW010000006">
    <property type="protein sequence ID" value="KAF7825550.1"/>
    <property type="molecule type" value="Genomic_DNA"/>
</dbReference>
<evidence type="ECO:0000313" key="1">
    <source>
        <dbReference type="EMBL" id="KAF7825550.1"/>
    </source>
</evidence>
<gene>
    <name evidence="1" type="ORF">G2W53_016714</name>
</gene>